<reference evidence="2" key="1">
    <citation type="journal article" date="2020" name="Fungal Divers.">
        <title>Resolving the Mortierellaceae phylogeny through synthesis of multi-gene phylogenetics and phylogenomics.</title>
        <authorList>
            <person name="Vandepol N."/>
            <person name="Liber J."/>
            <person name="Desiro A."/>
            <person name="Na H."/>
            <person name="Kennedy M."/>
            <person name="Barry K."/>
            <person name="Grigoriev I.V."/>
            <person name="Miller A.N."/>
            <person name="O'Donnell K."/>
            <person name="Stajich J.E."/>
            <person name="Bonito G."/>
        </authorList>
    </citation>
    <scope>NUCLEOTIDE SEQUENCE</scope>
    <source>
        <strain evidence="2">REB-010B</strain>
    </source>
</reference>
<accession>A0A9P6RVL8</accession>
<protein>
    <submittedName>
        <fullName evidence="2">Uncharacterized protein</fullName>
    </submittedName>
</protein>
<comment type="caution">
    <text evidence="2">The sequence shown here is derived from an EMBL/GenBank/DDBJ whole genome shotgun (WGS) entry which is preliminary data.</text>
</comment>
<feature type="region of interest" description="Disordered" evidence="1">
    <location>
        <begin position="1"/>
        <end position="34"/>
    </location>
</feature>
<evidence type="ECO:0000313" key="2">
    <source>
        <dbReference type="EMBL" id="KAG0330495.1"/>
    </source>
</evidence>
<keyword evidence="3" id="KW-1185">Reference proteome</keyword>
<feature type="region of interest" description="Disordered" evidence="1">
    <location>
        <begin position="163"/>
        <end position="198"/>
    </location>
</feature>
<sequence length="220" mass="23837">MRFQENNNVMGDKQEVDEPAPRTRQPEADNVWSRKEMVYIDQDCQQYTPVVMVTAPSARSSAQSTKSTKRGPQTPSVVLEPRPLHSTYSAYKSSSSSATQGRGDNLEAAPLSVGSMDTPLASHSKSSPAPSPTSTTVSHAFLSRNPQSKLAQQYNAEDLQGGQSLTTTEEGGVANAGRVVPRSSTFSTRSDGRSVMTRGDGEEIMIFWNGHRDSRTSPNV</sequence>
<proteinExistence type="predicted"/>
<gene>
    <name evidence="2" type="ORF">BGZ99_003066</name>
</gene>
<evidence type="ECO:0000256" key="1">
    <source>
        <dbReference type="SAM" id="MobiDB-lite"/>
    </source>
</evidence>
<feature type="compositionally biased region" description="Low complexity" evidence="1">
    <location>
        <begin position="86"/>
        <end position="99"/>
    </location>
</feature>
<dbReference type="Proteomes" id="UP000738325">
    <property type="component" value="Unassembled WGS sequence"/>
</dbReference>
<name>A0A9P6RVL8_9FUNG</name>
<feature type="compositionally biased region" description="Low complexity" evidence="1">
    <location>
        <begin position="121"/>
        <end position="138"/>
    </location>
</feature>
<feature type="region of interest" description="Disordered" evidence="1">
    <location>
        <begin position="55"/>
        <end position="138"/>
    </location>
</feature>
<feature type="compositionally biased region" description="Basic and acidic residues" evidence="1">
    <location>
        <begin position="12"/>
        <end position="34"/>
    </location>
</feature>
<evidence type="ECO:0000313" key="3">
    <source>
        <dbReference type="Proteomes" id="UP000738325"/>
    </source>
</evidence>
<feature type="compositionally biased region" description="Polar residues" evidence="1">
    <location>
        <begin position="57"/>
        <end position="76"/>
    </location>
</feature>
<dbReference type="EMBL" id="JAAAIP010000002">
    <property type="protein sequence ID" value="KAG0330495.1"/>
    <property type="molecule type" value="Genomic_DNA"/>
</dbReference>
<dbReference type="AlphaFoldDB" id="A0A9P6RVL8"/>
<dbReference type="OrthoDB" id="2449807at2759"/>
<organism evidence="2 3">
    <name type="scientific">Dissophora globulifera</name>
    <dbReference type="NCBI Taxonomy" id="979702"/>
    <lineage>
        <taxon>Eukaryota</taxon>
        <taxon>Fungi</taxon>
        <taxon>Fungi incertae sedis</taxon>
        <taxon>Mucoromycota</taxon>
        <taxon>Mortierellomycotina</taxon>
        <taxon>Mortierellomycetes</taxon>
        <taxon>Mortierellales</taxon>
        <taxon>Mortierellaceae</taxon>
        <taxon>Dissophora</taxon>
    </lineage>
</organism>